<gene>
    <name evidence="1" type="ORF">N782_08960</name>
</gene>
<dbReference type="AlphaFoldDB" id="A0A0A2TFA4"/>
<organism evidence="1 2">
    <name type="scientific">Pontibacillus yanchengensis Y32</name>
    <dbReference type="NCBI Taxonomy" id="1385514"/>
    <lineage>
        <taxon>Bacteria</taxon>
        <taxon>Bacillati</taxon>
        <taxon>Bacillota</taxon>
        <taxon>Bacilli</taxon>
        <taxon>Bacillales</taxon>
        <taxon>Bacillaceae</taxon>
        <taxon>Pontibacillus</taxon>
    </lineage>
</organism>
<proteinExistence type="predicted"/>
<protein>
    <submittedName>
        <fullName evidence="1">Uncharacterized protein</fullName>
    </submittedName>
</protein>
<dbReference type="EMBL" id="AVBF01000004">
    <property type="protein sequence ID" value="KGP74239.1"/>
    <property type="molecule type" value="Genomic_DNA"/>
</dbReference>
<sequence length="93" mass="10438">MGRKGKWGGSLLFWKSCSEFGESRSKNQKVAPIFRNLLLISKTRSQRVPWHPCAHPAPASELNVAKIAVAPIFYKLIPYLNSRSNISKVAPIF</sequence>
<accession>A0A0A2TFA4</accession>
<keyword evidence="2" id="KW-1185">Reference proteome</keyword>
<dbReference type="Proteomes" id="UP000030147">
    <property type="component" value="Unassembled WGS sequence"/>
</dbReference>
<name>A0A0A2TFA4_9BACI</name>
<dbReference type="STRING" id="1385514.N782_08960"/>
<reference evidence="1 2" key="1">
    <citation type="journal article" date="2015" name="Stand. Genomic Sci.">
        <title>High quality draft genome sequence of the moderately halophilic bacterium Pontibacillus yanchengensis Y32(T) and comparison among Pontibacillus genomes.</title>
        <authorList>
            <person name="Huang J."/>
            <person name="Qiao Z.X."/>
            <person name="Tang J.W."/>
            <person name="Wang G."/>
        </authorList>
    </citation>
    <scope>NUCLEOTIDE SEQUENCE [LARGE SCALE GENOMIC DNA]</scope>
    <source>
        <strain evidence="1 2">Y32</strain>
    </source>
</reference>
<comment type="caution">
    <text evidence="1">The sequence shown here is derived from an EMBL/GenBank/DDBJ whole genome shotgun (WGS) entry which is preliminary data.</text>
</comment>
<evidence type="ECO:0000313" key="2">
    <source>
        <dbReference type="Proteomes" id="UP000030147"/>
    </source>
</evidence>
<evidence type="ECO:0000313" key="1">
    <source>
        <dbReference type="EMBL" id="KGP74239.1"/>
    </source>
</evidence>